<gene>
    <name evidence="2" type="ORF">ALC60_05180</name>
</gene>
<keyword evidence="3" id="KW-1185">Reference proteome</keyword>
<name>A0A151X6I2_9HYME</name>
<organism evidence="2 3">
    <name type="scientific">Mycetomoellerius zeteki</name>
    <dbReference type="NCBI Taxonomy" id="64791"/>
    <lineage>
        <taxon>Eukaryota</taxon>
        <taxon>Metazoa</taxon>
        <taxon>Ecdysozoa</taxon>
        <taxon>Arthropoda</taxon>
        <taxon>Hexapoda</taxon>
        <taxon>Insecta</taxon>
        <taxon>Pterygota</taxon>
        <taxon>Neoptera</taxon>
        <taxon>Endopterygota</taxon>
        <taxon>Hymenoptera</taxon>
        <taxon>Apocrita</taxon>
        <taxon>Aculeata</taxon>
        <taxon>Formicoidea</taxon>
        <taxon>Formicidae</taxon>
        <taxon>Myrmicinae</taxon>
        <taxon>Mycetomoellerius</taxon>
    </lineage>
</organism>
<feature type="compositionally biased region" description="Basic and acidic residues" evidence="1">
    <location>
        <begin position="25"/>
        <end position="40"/>
    </location>
</feature>
<proteinExistence type="predicted"/>
<evidence type="ECO:0000313" key="2">
    <source>
        <dbReference type="EMBL" id="KYQ55898.1"/>
    </source>
</evidence>
<sequence>MAVAGSKLTVVPVYRLRAGSKRTRRSPEEHVSGGRKEYKRTGASPHLIIRRDSHTVMSPMPSYENPRIRGISYLEQSSR</sequence>
<accession>A0A151X6I2</accession>
<dbReference type="EMBL" id="KQ982482">
    <property type="protein sequence ID" value="KYQ55898.1"/>
    <property type="molecule type" value="Genomic_DNA"/>
</dbReference>
<reference evidence="2 3" key="1">
    <citation type="submission" date="2015-09" db="EMBL/GenBank/DDBJ databases">
        <title>Trachymyrmex zeteki WGS genome.</title>
        <authorList>
            <person name="Nygaard S."/>
            <person name="Hu H."/>
            <person name="Boomsma J."/>
            <person name="Zhang G."/>
        </authorList>
    </citation>
    <scope>NUCLEOTIDE SEQUENCE [LARGE SCALE GENOMIC DNA]</scope>
    <source>
        <strain evidence="2">Tzet28-1</strain>
        <tissue evidence="2">Whole body</tissue>
    </source>
</reference>
<dbReference type="AlphaFoldDB" id="A0A151X6I2"/>
<feature type="region of interest" description="Disordered" evidence="1">
    <location>
        <begin position="18"/>
        <end position="79"/>
    </location>
</feature>
<protein>
    <submittedName>
        <fullName evidence="2">Uncharacterized protein</fullName>
    </submittedName>
</protein>
<evidence type="ECO:0000313" key="3">
    <source>
        <dbReference type="Proteomes" id="UP000075809"/>
    </source>
</evidence>
<evidence type="ECO:0000256" key="1">
    <source>
        <dbReference type="SAM" id="MobiDB-lite"/>
    </source>
</evidence>
<dbReference type="Proteomes" id="UP000075809">
    <property type="component" value="Unassembled WGS sequence"/>
</dbReference>